<organism evidence="1 2">
    <name type="scientific">Ureibacillus sinduriensis BLB-1 = JCM 15800</name>
    <dbReference type="NCBI Taxonomy" id="1384057"/>
    <lineage>
        <taxon>Bacteria</taxon>
        <taxon>Bacillati</taxon>
        <taxon>Bacillota</taxon>
        <taxon>Bacilli</taxon>
        <taxon>Bacillales</taxon>
        <taxon>Caryophanaceae</taxon>
        <taxon>Ureibacillus</taxon>
    </lineage>
</organism>
<proteinExistence type="predicted"/>
<dbReference type="Proteomes" id="UP000030408">
    <property type="component" value="Unassembled WGS sequence"/>
</dbReference>
<evidence type="ECO:0000313" key="1">
    <source>
        <dbReference type="EMBL" id="KGR76275.1"/>
    </source>
</evidence>
<keyword evidence="2" id="KW-1185">Reference proteome</keyword>
<evidence type="ECO:0000313" key="2">
    <source>
        <dbReference type="Proteomes" id="UP000030408"/>
    </source>
</evidence>
<reference evidence="1 2" key="1">
    <citation type="submission" date="2014-02" db="EMBL/GenBank/DDBJ databases">
        <title>Draft genome sequence of Lysinibacillus sinduriensis JCM 15800.</title>
        <authorList>
            <person name="Zhang F."/>
            <person name="Wang G."/>
            <person name="Zhang L."/>
        </authorList>
    </citation>
    <scope>NUCLEOTIDE SEQUENCE [LARGE SCALE GENOMIC DNA]</scope>
    <source>
        <strain evidence="1 2">JCM 15800</strain>
    </source>
</reference>
<protein>
    <submittedName>
        <fullName evidence="1">Uncharacterized protein</fullName>
    </submittedName>
</protein>
<dbReference type="AlphaFoldDB" id="A0A0A3HYI0"/>
<dbReference type="OrthoDB" id="2943029at2"/>
<dbReference type="eggNOG" id="ENOG502ZG54">
    <property type="taxonomic scope" value="Bacteria"/>
</dbReference>
<comment type="caution">
    <text evidence="1">The sequence shown here is derived from an EMBL/GenBank/DDBJ whole genome shotgun (WGS) entry which is preliminary data.</text>
</comment>
<accession>A0A0A3HYI0</accession>
<dbReference type="RefSeq" id="WP_036199316.1">
    <property type="nucleotide sequence ID" value="NZ_AVCY01000010.1"/>
</dbReference>
<gene>
    <name evidence="1" type="ORF">CD33_06935</name>
</gene>
<dbReference type="EMBL" id="JPVO01000046">
    <property type="protein sequence ID" value="KGR76275.1"/>
    <property type="molecule type" value="Genomic_DNA"/>
</dbReference>
<name>A0A0A3HYI0_9BACL</name>
<sequence>MQLGLCGSSDNSNNRQSNIFFVQTETPLAIPFGEGTETTVLTVPVQVTSNLQPVLINGLVQIQGLIPQATPSYQYGVTMRIRHNGSLLFTQALQLGGNPPANIAHSNINSIPISLVHNNTSLATNTYTVTLTYSLRSVTGITITAQSRSLNVLTI</sequence>